<evidence type="ECO:0000256" key="2">
    <source>
        <dbReference type="ARBA" id="ARBA00022598"/>
    </source>
</evidence>
<evidence type="ECO:0000259" key="5">
    <source>
        <dbReference type="Pfam" id="PF00501"/>
    </source>
</evidence>
<dbReference type="RefSeq" id="WP_380816859.1">
    <property type="nucleotide sequence ID" value="NZ_JBHRXP010000007.1"/>
</dbReference>
<keyword evidence="3" id="KW-0547">Nucleotide-binding</keyword>
<dbReference type="NCBIfam" id="TIGR01217">
    <property type="entry name" value="ac_ac_CoA_syn"/>
    <property type="match status" value="1"/>
</dbReference>
<dbReference type="PROSITE" id="PS00455">
    <property type="entry name" value="AMP_BINDING"/>
    <property type="match status" value="1"/>
</dbReference>
<dbReference type="Pfam" id="PF00501">
    <property type="entry name" value="AMP-binding"/>
    <property type="match status" value="1"/>
</dbReference>
<protein>
    <submittedName>
        <fullName evidence="7">Acetoacetate--CoA ligase</fullName>
        <ecNumber evidence="7">6.2.1.16</ecNumber>
    </submittedName>
</protein>
<dbReference type="GO" id="GO:0030729">
    <property type="term" value="F:acetoacetate-CoA ligase activity"/>
    <property type="evidence" value="ECO:0007669"/>
    <property type="project" value="UniProtKB-EC"/>
</dbReference>
<dbReference type="PANTHER" id="PTHR42921:SF1">
    <property type="entry name" value="ACETOACETYL-COA SYNTHETASE"/>
    <property type="match status" value="1"/>
</dbReference>
<dbReference type="InterPro" id="IPR000873">
    <property type="entry name" value="AMP-dep_synth/lig_dom"/>
</dbReference>
<comment type="caution">
    <text evidence="7">The sequence shown here is derived from an EMBL/GenBank/DDBJ whole genome shotgun (WGS) entry which is preliminary data.</text>
</comment>
<evidence type="ECO:0000313" key="8">
    <source>
        <dbReference type="Proteomes" id="UP001595713"/>
    </source>
</evidence>
<sequence length="690" mass="74064">MPPATASATVAAPVPQIHLYETWLKTTHGRDFASYEELRRWSVEDLDGFWRSIWDYDDIQSPTPFAAVLGDETMPGARWFDGAQVSYARHVFRHAAAADSAGQPAIVALDERGGEQTLSWGELQRQTAALALALRDRGIEPGDRVAAYLPNISAAVIGLLACASLGAIWTLCSPDMGTNAVLDRWRQTGPKALIAVDGVFYAGKTMDRRAAVAALRRELPCIENLFLVASGCGAGDLSATELPDAIDFAATIARDDATVAQFEPAWLPFDHPLWILYSSGTTGLPKAIVHGHGGVILATAAGRLHFDLGPSYAANTLGERFHWYSASGWVMWNIQVGGLLSGTTICLFDGAPSGTRTAPDWTRLWNFAARAGVTWFGAGAAFFASCRKAGVEIGTLAGIDRIRALGSTGSPLPPDVQRWGSAQFATRGRPDIWWCNVSGGTEIAAAFMAGNPELPDTPGRLQCRHLGAAIEAWDDHGKPVVDAVGELVCTRPFPSMPLYFWNDADGSRYRDSYFGEWPGVWRHGDWVTIGTDGSCTISGRSDATINRHGVRMGTAEIYAAIERLPQIADTMIIDVESDGGDSQLILFVVPAAGAVVDAALEAAIALAIRTSLSPRFVPDRLLAAPAIPRTLSGKKQELPIKRLFAGWDVAKVVSADATATPDVLPWYIDQAERWQRAAAAGSARRVGEAS</sequence>
<dbReference type="InterPro" id="IPR032387">
    <property type="entry name" value="ACAS_N"/>
</dbReference>
<name>A0ABV7SXK1_9SPHN</name>
<reference evidence="8" key="1">
    <citation type="journal article" date="2019" name="Int. J. Syst. Evol. Microbiol.">
        <title>The Global Catalogue of Microorganisms (GCM) 10K type strain sequencing project: providing services to taxonomists for standard genome sequencing and annotation.</title>
        <authorList>
            <consortium name="The Broad Institute Genomics Platform"/>
            <consortium name="The Broad Institute Genome Sequencing Center for Infectious Disease"/>
            <person name="Wu L."/>
            <person name="Ma J."/>
        </authorList>
    </citation>
    <scope>NUCLEOTIDE SEQUENCE [LARGE SCALE GENOMIC DNA]</scope>
    <source>
        <strain evidence="8">KCTC 42739</strain>
    </source>
</reference>
<dbReference type="SUPFAM" id="SSF56801">
    <property type="entry name" value="Acetyl-CoA synthetase-like"/>
    <property type="match status" value="1"/>
</dbReference>
<keyword evidence="4" id="KW-0067">ATP-binding</keyword>
<organism evidence="7 8">
    <name type="scientific">Sphingomonas hylomeconis</name>
    <dbReference type="NCBI Taxonomy" id="1395958"/>
    <lineage>
        <taxon>Bacteria</taxon>
        <taxon>Pseudomonadati</taxon>
        <taxon>Pseudomonadota</taxon>
        <taxon>Alphaproteobacteria</taxon>
        <taxon>Sphingomonadales</taxon>
        <taxon>Sphingomonadaceae</taxon>
        <taxon>Sphingomonas</taxon>
    </lineage>
</organism>
<dbReference type="InterPro" id="IPR045851">
    <property type="entry name" value="AMP-bd_C_sf"/>
</dbReference>
<evidence type="ECO:0000313" key="7">
    <source>
        <dbReference type="EMBL" id="MFC3580815.1"/>
    </source>
</evidence>
<evidence type="ECO:0000256" key="1">
    <source>
        <dbReference type="ARBA" id="ARBA00006432"/>
    </source>
</evidence>
<evidence type="ECO:0000259" key="6">
    <source>
        <dbReference type="Pfam" id="PF16177"/>
    </source>
</evidence>
<feature type="domain" description="Acetyl-coenzyme A synthetase N-terminal" evidence="6">
    <location>
        <begin position="35"/>
        <end position="88"/>
    </location>
</feature>
<feature type="domain" description="AMP-dependent synthetase/ligase" evidence="5">
    <location>
        <begin position="97"/>
        <end position="492"/>
    </location>
</feature>
<gene>
    <name evidence="7" type="ORF">ACFONA_11635</name>
</gene>
<dbReference type="InterPro" id="IPR005914">
    <property type="entry name" value="Acac_CoA_synth"/>
</dbReference>
<dbReference type="Proteomes" id="UP001595713">
    <property type="component" value="Unassembled WGS sequence"/>
</dbReference>
<dbReference type="InterPro" id="IPR020845">
    <property type="entry name" value="AMP-binding_CS"/>
</dbReference>
<keyword evidence="2 7" id="KW-0436">Ligase</keyword>
<evidence type="ECO:0000256" key="4">
    <source>
        <dbReference type="ARBA" id="ARBA00022840"/>
    </source>
</evidence>
<evidence type="ECO:0000256" key="3">
    <source>
        <dbReference type="ARBA" id="ARBA00022741"/>
    </source>
</evidence>
<dbReference type="Gene3D" id="3.40.50.12780">
    <property type="entry name" value="N-terminal domain of ligase-like"/>
    <property type="match status" value="1"/>
</dbReference>
<dbReference type="Gene3D" id="3.30.300.30">
    <property type="match status" value="1"/>
</dbReference>
<dbReference type="InterPro" id="IPR042099">
    <property type="entry name" value="ANL_N_sf"/>
</dbReference>
<proteinExistence type="inferred from homology"/>
<dbReference type="EMBL" id="JBHRXP010000007">
    <property type="protein sequence ID" value="MFC3580815.1"/>
    <property type="molecule type" value="Genomic_DNA"/>
</dbReference>
<keyword evidence="8" id="KW-1185">Reference proteome</keyword>
<dbReference type="Pfam" id="PF16177">
    <property type="entry name" value="ACAS_N"/>
    <property type="match status" value="1"/>
</dbReference>
<dbReference type="EC" id="6.2.1.16" evidence="7"/>
<comment type="similarity">
    <text evidence="1">Belongs to the ATP-dependent AMP-binding enzyme family.</text>
</comment>
<dbReference type="PANTHER" id="PTHR42921">
    <property type="entry name" value="ACETOACETYL-COA SYNTHETASE"/>
    <property type="match status" value="1"/>
</dbReference>
<dbReference type="NCBIfam" id="NF002937">
    <property type="entry name" value="PRK03584.1"/>
    <property type="match status" value="1"/>
</dbReference>
<accession>A0ABV7SXK1</accession>